<dbReference type="AlphaFoldDB" id="A0A5C7FGD6"/>
<keyword evidence="3" id="KW-1185">Reference proteome</keyword>
<dbReference type="RefSeq" id="WP_147931190.1">
    <property type="nucleotide sequence ID" value="NZ_VOXD01000019.1"/>
</dbReference>
<dbReference type="Proteomes" id="UP000321907">
    <property type="component" value="Unassembled WGS sequence"/>
</dbReference>
<evidence type="ECO:0000313" key="2">
    <source>
        <dbReference type="EMBL" id="TXF88773.1"/>
    </source>
</evidence>
<accession>A0A5C7FGD6</accession>
<organism evidence="2 3">
    <name type="scientific">Neolewinella aurantiaca</name>
    <dbReference type="NCBI Taxonomy" id="2602767"/>
    <lineage>
        <taxon>Bacteria</taxon>
        <taxon>Pseudomonadati</taxon>
        <taxon>Bacteroidota</taxon>
        <taxon>Saprospiria</taxon>
        <taxon>Saprospirales</taxon>
        <taxon>Lewinellaceae</taxon>
        <taxon>Neolewinella</taxon>
    </lineage>
</organism>
<dbReference type="InterPro" id="IPR024079">
    <property type="entry name" value="MetalloPept_cat_dom_sf"/>
</dbReference>
<dbReference type="InterPro" id="IPR036439">
    <property type="entry name" value="Dockerin_dom_sf"/>
</dbReference>
<evidence type="ECO:0000313" key="3">
    <source>
        <dbReference type="Proteomes" id="UP000321907"/>
    </source>
</evidence>
<dbReference type="EMBL" id="VOXD01000019">
    <property type="protein sequence ID" value="TXF88773.1"/>
    <property type="molecule type" value="Genomic_DNA"/>
</dbReference>
<gene>
    <name evidence="2" type="ORF">FUA23_13050</name>
</gene>
<feature type="transmembrane region" description="Helical" evidence="1">
    <location>
        <begin position="12"/>
        <end position="30"/>
    </location>
</feature>
<keyword evidence="1" id="KW-0472">Membrane</keyword>
<evidence type="ECO:0000256" key="1">
    <source>
        <dbReference type="SAM" id="Phobius"/>
    </source>
</evidence>
<keyword evidence="1" id="KW-0812">Transmembrane</keyword>
<name>A0A5C7FGD6_9BACT</name>
<proteinExistence type="predicted"/>
<dbReference type="OrthoDB" id="6278496at2"/>
<comment type="caution">
    <text evidence="2">The sequence shown here is derived from an EMBL/GenBank/DDBJ whole genome shotgun (WGS) entry which is preliminary data.</text>
</comment>
<sequence length="864" mass="95396">MCSSLSKKTNQFAILAWLFLTFVFTVPLYGQDRGVSCATPDLSAAEAQAFTAVLKNRKAKGVAAVKSYRNYNLPVHLYILADEAGNLPQTSSFPYESAEQITEIFKSSLQSVSKELHDNIDLYLCNVTVLRDSAANLTANPSNMIDDLFARYPEAEDNNSIRVFVNSESTGYGVFADNAIKIPAGGIGIHPFILHEFGHYFGLLHTNHGTIGRDAQGRYAPSLYPDHTPVPGSHPDPERDCGGLTPGECFGDKIADTPVDYMTKECRTEFFEGDGSYFDANCPVSCPVQVNGEEVVYLRDYSNVMDFTWEYQARVALSPGQKERVYQTLTDTTEGSHPYAYANGGSLGNMSFLIDNDVPVCQDLNQKSRLMAATGRIDILTSYKRNETTIPFPYGRVNTIYHPVTSFGDLALGKGVFEIDFDLNELNLFNEEKEGVSIGFYSFSGLGNYCEGKENTNQYFPYKKASHGISIMDHVLTLRHVLGMDGFTSPYQHLAADMNYDGRVTVTDLTHMSSAILEDRHNHDLVYNWLFFPRAALQDSTFNHQFNEDPFSAELMHNGELLSYLPDGNNNTYIGNKSTSKSNRSSLYYSLSDPRIADIETWSYLAIKYGNVDMSYDRSMTDIPGAFVEEEIVAEAFKLTGLKFGGTSQVKFGVKDAESDISGVRYKIEVVPGADIKLKGIEPTNEYGASEGDYVYSQVSDSLIEIIWLPAKGTGMAKGADLFDVEVEKLTKGTSKKHDIIVSGEIVYFNETGLKNSGDSFSTPAVEVEAHEDLANAPAEACLVYPNPSSSDVAILLPAEARSLNETCALSIYDVRGQKTRLNAYVNNGKIEVSEEQMSRLSAGLILFQAEVKGVSYSGKFLKQ</sequence>
<reference evidence="2 3" key="1">
    <citation type="submission" date="2019-08" db="EMBL/GenBank/DDBJ databases">
        <title>Lewinella sp. strain SSH13 Genome sequencing and assembly.</title>
        <authorList>
            <person name="Kim I."/>
        </authorList>
    </citation>
    <scope>NUCLEOTIDE SEQUENCE [LARGE SCALE GENOMIC DNA]</scope>
    <source>
        <strain evidence="2 3">SSH13</strain>
    </source>
</reference>
<dbReference type="SUPFAM" id="SSF63446">
    <property type="entry name" value="Type I dockerin domain"/>
    <property type="match status" value="1"/>
</dbReference>
<dbReference type="GO" id="GO:0000272">
    <property type="term" value="P:polysaccharide catabolic process"/>
    <property type="evidence" value="ECO:0007669"/>
    <property type="project" value="InterPro"/>
</dbReference>
<dbReference type="CDD" id="cd14252">
    <property type="entry name" value="Dockerin_like"/>
    <property type="match status" value="1"/>
</dbReference>
<dbReference type="Gene3D" id="1.10.1330.10">
    <property type="entry name" value="Dockerin domain"/>
    <property type="match status" value="1"/>
</dbReference>
<dbReference type="GO" id="GO:0008237">
    <property type="term" value="F:metallopeptidase activity"/>
    <property type="evidence" value="ECO:0007669"/>
    <property type="project" value="InterPro"/>
</dbReference>
<dbReference type="Gene3D" id="3.40.390.10">
    <property type="entry name" value="Collagenase (Catalytic Domain)"/>
    <property type="match status" value="1"/>
</dbReference>
<protein>
    <submittedName>
        <fullName evidence="2">Uncharacterized protein</fullName>
    </submittedName>
</protein>
<dbReference type="SUPFAM" id="SSF55486">
    <property type="entry name" value="Metalloproteases ('zincins'), catalytic domain"/>
    <property type="match status" value="1"/>
</dbReference>
<keyword evidence="1" id="KW-1133">Transmembrane helix</keyword>